<dbReference type="OrthoDB" id="981687at2"/>
<dbReference type="Pfam" id="PF19665">
    <property type="entry name" value="DUF6168"/>
    <property type="match status" value="1"/>
</dbReference>
<keyword evidence="1" id="KW-0812">Transmembrane</keyword>
<feature type="transmembrane region" description="Helical" evidence="1">
    <location>
        <begin position="68"/>
        <end position="90"/>
    </location>
</feature>
<dbReference type="EMBL" id="CP018155">
    <property type="protein sequence ID" value="APG65966.1"/>
    <property type="molecule type" value="Genomic_DNA"/>
</dbReference>
<keyword evidence="1" id="KW-1133">Transmembrane helix</keyword>
<dbReference type="InterPro" id="IPR046166">
    <property type="entry name" value="DUF6168"/>
</dbReference>
<proteinExistence type="predicted"/>
<protein>
    <submittedName>
        <fullName evidence="2">Uncharacterized protein</fullName>
    </submittedName>
</protein>
<dbReference type="STRING" id="1850252.LPB136_11595"/>
<organism evidence="2 3">
    <name type="scientific">Tenacibaculum todarodis</name>
    <dbReference type="NCBI Taxonomy" id="1850252"/>
    <lineage>
        <taxon>Bacteria</taxon>
        <taxon>Pseudomonadati</taxon>
        <taxon>Bacteroidota</taxon>
        <taxon>Flavobacteriia</taxon>
        <taxon>Flavobacteriales</taxon>
        <taxon>Flavobacteriaceae</taxon>
        <taxon>Tenacibaculum</taxon>
    </lineage>
</organism>
<reference evidence="2 3" key="1">
    <citation type="submission" date="2016-11" db="EMBL/GenBank/DDBJ databases">
        <title>Tenacibaculum sp. LPB0136, isolated from marine environment.</title>
        <authorList>
            <person name="Kim E."/>
            <person name="Yi H."/>
        </authorList>
    </citation>
    <scope>NUCLEOTIDE SEQUENCE [LARGE SCALE GENOMIC DNA]</scope>
    <source>
        <strain evidence="2 3">LPB0136</strain>
    </source>
</reference>
<evidence type="ECO:0000313" key="3">
    <source>
        <dbReference type="Proteomes" id="UP000181898"/>
    </source>
</evidence>
<dbReference type="RefSeq" id="WP_072556489.1">
    <property type="nucleotide sequence ID" value="NZ_CP018155.1"/>
</dbReference>
<evidence type="ECO:0000313" key="2">
    <source>
        <dbReference type="EMBL" id="APG65966.1"/>
    </source>
</evidence>
<keyword evidence="3" id="KW-1185">Reference proteome</keyword>
<feature type="transmembrane region" description="Helical" evidence="1">
    <location>
        <begin position="42"/>
        <end position="61"/>
    </location>
</feature>
<dbReference type="KEGG" id="ten:LPB136_11595"/>
<keyword evidence="1" id="KW-0472">Membrane</keyword>
<accession>A0A1L3JLC8</accession>
<feature type="transmembrane region" description="Helical" evidence="1">
    <location>
        <begin position="102"/>
        <end position="123"/>
    </location>
</feature>
<evidence type="ECO:0000256" key="1">
    <source>
        <dbReference type="SAM" id="Phobius"/>
    </source>
</evidence>
<feature type="transmembrane region" description="Helical" evidence="1">
    <location>
        <begin position="5"/>
        <end position="22"/>
    </location>
</feature>
<gene>
    <name evidence="2" type="ORF">LPB136_11595</name>
</gene>
<name>A0A1L3JLC8_9FLAO</name>
<dbReference type="AlphaFoldDB" id="A0A1L3JLC8"/>
<dbReference type="Proteomes" id="UP000181898">
    <property type="component" value="Chromosome"/>
</dbReference>
<sequence>MIKKILPFLSAIIIVFLISYLGHSKSLDLFNSQLSYSLLKVYLFHLIASAIVFTLVVLVFFKIPNQAGYAYLASVFLKLGFFVLIFKASVFTEVDLTKVERVSLVIPLFIFLISEAIGVSKLLNSN</sequence>